<dbReference type="AlphaFoldDB" id="A0A5C0AVK6"/>
<protein>
    <submittedName>
        <fullName evidence="3">MarR family transcriptional regulator</fullName>
    </submittedName>
</protein>
<dbReference type="GO" id="GO:0003700">
    <property type="term" value="F:DNA-binding transcription factor activity"/>
    <property type="evidence" value="ECO:0007669"/>
    <property type="project" value="InterPro"/>
</dbReference>
<evidence type="ECO:0000313" key="4">
    <source>
        <dbReference type="Proteomes" id="UP000325161"/>
    </source>
</evidence>
<organism evidence="3 4">
    <name type="scientific">Pigmentiphaga aceris</name>
    <dbReference type="NCBI Taxonomy" id="1940612"/>
    <lineage>
        <taxon>Bacteria</taxon>
        <taxon>Pseudomonadati</taxon>
        <taxon>Pseudomonadota</taxon>
        <taxon>Betaproteobacteria</taxon>
        <taxon>Burkholderiales</taxon>
        <taxon>Alcaligenaceae</taxon>
        <taxon>Pigmentiphaga</taxon>
    </lineage>
</organism>
<dbReference type="InterPro" id="IPR039422">
    <property type="entry name" value="MarR/SlyA-like"/>
</dbReference>
<dbReference type="EMBL" id="CP043046">
    <property type="protein sequence ID" value="QEI05634.1"/>
    <property type="molecule type" value="Genomic_DNA"/>
</dbReference>
<dbReference type="PANTHER" id="PTHR33164:SF106">
    <property type="entry name" value="TRANSCRIPTIONAL REGULATORY PROTEIN"/>
    <property type="match status" value="1"/>
</dbReference>
<dbReference type="KEGG" id="pacr:FXN63_07110"/>
<feature type="compositionally biased region" description="Polar residues" evidence="1">
    <location>
        <begin position="189"/>
        <end position="206"/>
    </location>
</feature>
<name>A0A5C0AVK6_9BURK</name>
<keyword evidence="4" id="KW-1185">Reference proteome</keyword>
<dbReference type="SMART" id="SM00347">
    <property type="entry name" value="HTH_MARR"/>
    <property type="match status" value="1"/>
</dbReference>
<gene>
    <name evidence="3" type="ORF">FXN63_07110</name>
</gene>
<accession>A0A5C0AVK6</accession>
<dbReference type="OrthoDB" id="8635520at2"/>
<evidence type="ECO:0000313" key="3">
    <source>
        <dbReference type="EMBL" id="QEI05634.1"/>
    </source>
</evidence>
<dbReference type="InterPro" id="IPR000835">
    <property type="entry name" value="HTH_MarR-typ"/>
</dbReference>
<dbReference type="SUPFAM" id="SSF46785">
    <property type="entry name" value="Winged helix' DNA-binding domain"/>
    <property type="match status" value="1"/>
</dbReference>
<dbReference type="PANTHER" id="PTHR33164">
    <property type="entry name" value="TRANSCRIPTIONAL REGULATOR, MARR FAMILY"/>
    <property type="match status" value="1"/>
</dbReference>
<reference evidence="3 4" key="1">
    <citation type="submission" date="2019-08" db="EMBL/GenBank/DDBJ databases">
        <title>Amphibian skin-associated Pigmentiphaga: genome sequence and occurrence across geography and hosts.</title>
        <authorList>
            <person name="Bletz M.C."/>
            <person name="Bunk B."/>
            <person name="Sproeer C."/>
            <person name="Biwer P."/>
            <person name="Reiter S."/>
            <person name="Rabemananjara F.C.E."/>
            <person name="Schulz S."/>
            <person name="Overmann J."/>
            <person name="Vences M."/>
        </authorList>
    </citation>
    <scope>NUCLEOTIDE SEQUENCE [LARGE SCALE GENOMIC DNA]</scope>
    <source>
        <strain evidence="3 4">Mada1488</strain>
    </source>
</reference>
<sequence length="206" mass="22557">MLMPAQIKHLELAPNFRFHGAPSLPAANGTADEPRRDSPELQMMDEVVNMLERRAAVYAGLKRIATASQYGLSVGDLRALDLIVELGPLTTGQLTQLSGLSSGNITAIVDRLEANQMVRRSKHPLDRRVIVLEADRQQCSVLDVPDANRLAAGDMPGMDANTLAQVHAFLAQYLDHLRDDALHSRSRNGHMNTAHVNTHMGSAHMN</sequence>
<dbReference type="InterPro" id="IPR036388">
    <property type="entry name" value="WH-like_DNA-bd_sf"/>
</dbReference>
<dbReference type="Pfam" id="PF01047">
    <property type="entry name" value="MarR"/>
    <property type="match status" value="1"/>
</dbReference>
<proteinExistence type="predicted"/>
<dbReference type="InterPro" id="IPR036390">
    <property type="entry name" value="WH_DNA-bd_sf"/>
</dbReference>
<evidence type="ECO:0000256" key="1">
    <source>
        <dbReference type="SAM" id="MobiDB-lite"/>
    </source>
</evidence>
<feature type="domain" description="HTH marR-type" evidence="2">
    <location>
        <begin position="65"/>
        <end position="163"/>
    </location>
</feature>
<evidence type="ECO:0000259" key="2">
    <source>
        <dbReference type="SMART" id="SM00347"/>
    </source>
</evidence>
<feature type="region of interest" description="Disordered" evidence="1">
    <location>
        <begin position="185"/>
        <end position="206"/>
    </location>
</feature>
<dbReference type="Gene3D" id="1.10.10.10">
    <property type="entry name" value="Winged helix-like DNA-binding domain superfamily/Winged helix DNA-binding domain"/>
    <property type="match status" value="1"/>
</dbReference>
<dbReference type="GO" id="GO:0006950">
    <property type="term" value="P:response to stress"/>
    <property type="evidence" value="ECO:0007669"/>
    <property type="project" value="TreeGrafter"/>
</dbReference>
<dbReference type="Proteomes" id="UP000325161">
    <property type="component" value="Chromosome"/>
</dbReference>